<dbReference type="AlphaFoldDB" id="A0A255HAP5"/>
<sequence>MSCTTWTSANRNWNRSTATRSSPGSTCGPDRPRTDHGPARAGAATPLPDPGTRRDRRRPDRAGGARPWCPARGRRGRADGPGEPRGVRPRRPAVDRRLLRGVGSGLGVAGRPALLPAHRSARRADRALPFSGADAGKRCGTAGRKLEDCIEALTSVATEQRAVLGKPLSKGEVSTLLQGRLPDELQVACRSCAVTHYHEQLFRLAAVHGGLELQPGTSPPVLRRIPGWRRTPGPAADATRAPKHLQVARAYLHLLGPATPKEVAAFCETSVGEIKAVWPEDAVEVDRAGTTAWLLPEDDDAYQAAAEPAAEPALRLLNGFDLFLAAKDRDLLTGGNQARHKELWPTLGRPGAIARDGELLGTWRPRSKKERLTIACSWWGRPGATIRRQAEAAAELLAAAGGQEFAGLD</sequence>
<dbReference type="OrthoDB" id="9148135at2"/>
<feature type="compositionally biased region" description="Basic and acidic residues" evidence="1">
    <location>
        <begin position="76"/>
        <end position="98"/>
    </location>
</feature>
<feature type="compositionally biased region" description="Polar residues" evidence="1">
    <location>
        <begin position="1"/>
        <end position="25"/>
    </location>
</feature>
<comment type="caution">
    <text evidence="2">The sequence shown here is derived from an EMBL/GenBank/DDBJ whole genome shotgun (WGS) entry which is preliminary data.</text>
</comment>
<dbReference type="EMBL" id="NMVQ01000002">
    <property type="protein sequence ID" value="OYO24697.1"/>
    <property type="molecule type" value="Genomic_DNA"/>
</dbReference>
<dbReference type="InterPro" id="IPR009351">
    <property type="entry name" value="AlkZ-like"/>
</dbReference>
<accession>A0A255HAP5</accession>
<evidence type="ECO:0000313" key="2">
    <source>
        <dbReference type="EMBL" id="OYO24697.1"/>
    </source>
</evidence>
<evidence type="ECO:0000313" key="3">
    <source>
        <dbReference type="Proteomes" id="UP000216311"/>
    </source>
</evidence>
<evidence type="ECO:0000256" key="1">
    <source>
        <dbReference type="SAM" id="MobiDB-lite"/>
    </source>
</evidence>
<dbReference type="RefSeq" id="WP_094362691.1">
    <property type="nucleotide sequence ID" value="NZ_NMVQ01000002.1"/>
</dbReference>
<reference evidence="2 3" key="1">
    <citation type="submission" date="2017-07" db="EMBL/GenBank/DDBJ databases">
        <title>Draft whole genome sequences of clinical Proprionibacteriaceae strains.</title>
        <authorList>
            <person name="Bernier A.-M."/>
            <person name="Bernard K."/>
            <person name="Domingo M.-C."/>
        </authorList>
    </citation>
    <scope>NUCLEOTIDE SEQUENCE [LARGE SCALE GENOMIC DNA]</scope>
    <source>
        <strain evidence="2 3">NML 130396</strain>
    </source>
</reference>
<dbReference type="Pfam" id="PF06224">
    <property type="entry name" value="AlkZ-like"/>
    <property type="match status" value="1"/>
</dbReference>
<feature type="compositionally biased region" description="Basic and acidic residues" evidence="1">
    <location>
        <begin position="51"/>
        <end position="63"/>
    </location>
</feature>
<proteinExistence type="predicted"/>
<dbReference type="PANTHER" id="PTHR38479:SF2">
    <property type="entry name" value="WINGED HELIX DNA-BINDING DOMAIN-CONTAINING PROTEIN"/>
    <property type="match status" value="1"/>
</dbReference>
<feature type="region of interest" description="Disordered" evidence="1">
    <location>
        <begin position="1"/>
        <end position="98"/>
    </location>
</feature>
<protein>
    <recommendedName>
        <fullName evidence="4">Winged helix DNA-binding domain-containing protein</fullName>
    </recommendedName>
</protein>
<dbReference type="Proteomes" id="UP000216311">
    <property type="component" value="Unassembled WGS sequence"/>
</dbReference>
<organism evidence="2 3">
    <name type="scientific">Enemella dayhoffiae</name>
    <dbReference type="NCBI Taxonomy" id="2016507"/>
    <lineage>
        <taxon>Bacteria</taxon>
        <taxon>Bacillati</taxon>
        <taxon>Actinomycetota</taxon>
        <taxon>Actinomycetes</taxon>
        <taxon>Propionibacteriales</taxon>
        <taxon>Propionibacteriaceae</taxon>
        <taxon>Enemella</taxon>
    </lineage>
</organism>
<keyword evidence="3" id="KW-1185">Reference proteome</keyword>
<evidence type="ECO:0008006" key="4">
    <source>
        <dbReference type="Google" id="ProtNLM"/>
    </source>
</evidence>
<dbReference type="PANTHER" id="PTHR38479">
    <property type="entry name" value="LMO0824 PROTEIN"/>
    <property type="match status" value="1"/>
</dbReference>
<name>A0A255HAP5_9ACTN</name>
<gene>
    <name evidence="2" type="ORF">CGZ93_03110</name>
</gene>